<keyword evidence="1" id="KW-0472">Membrane</keyword>
<feature type="transmembrane region" description="Helical" evidence="1">
    <location>
        <begin position="53"/>
        <end position="74"/>
    </location>
</feature>
<dbReference type="AlphaFoldDB" id="A0A3D8PS70"/>
<evidence type="ECO:0000313" key="2">
    <source>
        <dbReference type="EMBL" id="RDW18407.1"/>
    </source>
</evidence>
<dbReference type="EMBL" id="PIOC01000017">
    <property type="protein sequence ID" value="RDW18407.1"/>
    <property type="molecule type" value="Genomic_DNA"/>
</dbReference>
<organism evidence="2 3">
    <name type="scientific">Oceanobacillus arenosus</name>
    <dbReference type="NCBI Taxonomy" id="1229153"/>
    <lineage>
        <taxon>Bacteria</taxon>
        <taxon>Bacillati</taxon>
        <taxon>Bacillota</taxon>
        <taxon>Bacilli</taxon>
        <taxon>Bacillales</taxon>
        <taxon>Bacillaceae</taxon>
        <taxon>Oceanobacillus</taxon>
    </lineage>
</organism>
<reference evidence="3" key="1">
    <citation type="submission" date="2017-11" db="EMBL/GenBank/DDBJ databases">
        <authorList>
            <person name="Zhu W."/>
        </authorList>
    </citation>
    <scope>NUCLEOTIDE SEQUENCE [LARGE SCALE GENOMIC DNA]</scope>
    <source>
        <strain evidence="3">CAU 1183</strain>
    </source>
</reference>
<keyword evidence="1" id="KW-1133">Transmembrane helix</keyword>
<feature type="transmembrane region" description="Helical" evidence="1">
    <location>
        <begin position="20"/>
        <end position="41"/>
    </location>
</feature>
<keyword evidence="3" id="KW-1185">Reference proteome</keyword>
<keyword evidence="1" id="KW-0812">Transmembrane</keyword>
<evidence type="ECO:0000256" key="1">
    <source>
        <dbReference type="SAM" id="Phobius"/>
    </source>
</evidence>
<dbReference type="RefSeq" id="WP_115773586.1">
    <property type="nucleotide sequence ID" value="NZ_PIOC01000017.1"/>
</dbReference>
<dbReference type="OrthoDB" id="9888015at2"/>
<comment type="caution">
    <text evidence="2">The sequence shown here is derived from an EMBL/GenBank/DDBJ whole genome shotgun (WGS) entry which is preliminary data.</text>
</comment>
<evidence type="ECO:0000313" key="3">
    <source>
        <dbReference type="Proteomes" id="UP000257143"/>
    </source>
</evidence>
<name>A0A3D8PS70_9BACI</name>
<accession>A0A3D8PS70</accession>
<dbReference type="Proteomes" id="UP000257143">
    <property type="component" value="Unassembled WGS sequence"/>
</dbReference>
<gene>
    <name evidence="2" type="ORF">CWR48_12600</name>
</gene>
<feature type="transmembrane region" description="Helical" evidence="1">
    <location>
        <begin position="86"/>
        <end position="107"/>
    </location>
</feature>
<sequence length="110" mass="12673">MLAISNWINGFLEIFEIKTSHFYFILVLIAILTSYMIMKPVITWIVSFKSTKLLTYLMSSLVVMLSIFIMSLFVEQPFDIIMFKTLLQAISTFGIVLALFYTIVTVIKKA</sequence>
<protein>
    <submittedName>
        <fullName evidence="2">Uncharacterized protein</fullName>
    </submittedName>
</protein>
<proteinExistence type="predicted"/>